<evidence type="ECO:0000313" key="10">
    <source>
        <dbReference type="Proteomes" id="UP001551482"/>
    </source>
</evidence>
<feature type="transmembrane region" description="Helical" evidence="7">
    <location>
        <begin position="249"/>
        <end position="269"/>
    </location>
</feature>
<keyword evidence="5" id="KW-0046">Antibiotic resistance</keyword>
<protein>
    <submittedName>
        <fullName evidence="9">MFS transporter</fullName>
    </submittedName>
</protein>
<feature type="transmembrane region" description="Helical" evidence="7">
    <location>
        <begin position="33"/>
        <end position="55"/>
    </location>
</feature>
<feature type="transmembrane region" description="Helical" evidence="7">
    <location>
        <begin position="462"/>
        <end position="482"/>
    </location>
</feature>
<evidence type="ECO:0000256" key="5">
    <source>
        <dbReference type="ARBA" id="ARBA00023251"/>
    </source>
</evidence>
<evidence type="ECO:0000256" key="1">
    <source>
        <dbReference type="ARBA" id="ARBA00004651"/>
    </source>
</evidence>
<reference evidence="9 10" key="1">
    <citation type="submission" date="2024-06" db="EMBL/GenBank/DDBJ databases">
        <title>The Natural Products Discovery Center: Release of the First 8490 Sequenced Strains for Exploring Actinobacteria Biosynthetic Diversity.</title>
        <authorList>
            <person name="Kalkreuter E."/>
            <person name="Kautsar S.A."/>
            <person name="Yang D."/>
            <person name="Bader C.D."/>
            <person name="Teijaro C.N."/>
            <person name="Fluegel L."/>
            <person name="Davis C.M."/>
            <person name="Simpson J.R."/>
            <person name="Lauterbach L."/>
            <person name="Steele A.D."/>
            <person name="Gui C."/>
            <person name="Meng S."/>
            <person name="Li G."/>
            <person name="Viehrig K."/>
            <person name="Ye F."/>
            <person name="Su P."/>
            <person name="Kiefer A.F."/>
            <person name="Nichols A."/>
            <person name="Cepeda A.J."/>
            <person name="Yan W."/>
            <person name="Fan B."/>
            <person name="Jiang Y."/>
            <person name="Adhikari A."/>
            <person name="Zheng C.-J."/>
            <person name="Schuster L."/>
            <person name="Cowan T.M."/>
            <person name="Smanski M.J."/>
            <person name="Chevrette M.G."/>
            <person name="De Carvalho L.P.S."/>
            <person name="Shen B."/>
        </authorList>
    </citation>
    <scope>NUCLEOTIDE SEQUENCE [LARGE SCALE GENOMIC DNA]</scope>
    <source>
        <strain evidence="9 10">NPDC048946</strain>
    </source>
</reference>
<keyword evidence="2 7" id="KW-0812">Transmembrane</keyword>
<feature type="transmembrane region" description="Helical" evidence="7">
    <location>
        <begin position="295"/>
        <end position="318"/>
    </location>
</feature>
<dbReference type="PRINTS" id="PR01036">
    <property type="entry name" value="TCRTETB"/>
</dbReference>
<keyword evidence="4 7" id="KW-0472">Membrane</keyword>
<feature type="transmembrane region" description="Helical" evidence="7">
    <location>
        <begin position="422"/>
        <end position="450"/>
    </location>
</feature>
<dbReference type="PANTHER" id="PTHR42718">
    <property type="entry name" value="MAJOR FACILITATOR SUPERFAMILY MULTIDRUG TRANSPORTER MFSC"/>
    <property type="match status" value="1"/>
</dbReference>
<comment type="caution">
    <text evidence="9">The sequence shown here is derived from an EMBL/GenBank/DDBJ whole genome shotgun (WGS) entry which is preliminary data.</text>
</comment>
<keyword evidence="10" id="KW-1185">Reference proteome</keyword>
<proteinExistence type="predicted"/>
<dbReference type="PANTHER" id="PTHR42718:SF39">
    <property type="entry name" value="ACTINORHODIN TRANSPORTER-RELATED"/>
    <property type="match status" value="1"/>
</dbReference>
<evidence type="ECO:0000313" key="9">
    <source>
        <dbReference type="EMBL" id="MEU8133956.1"/>
    </source>
</evidence>
<dbReference type="RefSeq" id="WP_358352227.1">
    <property type="nucleotide sequence ID" value="NZ_JBEZFP010000020.1"/>
</dbReference>
<dbReference type="CDD" id="cd17321">
    <property type="entry name" value="MFS_MMR_MDR_like"/>
    <property type="match status" value="1"/>
</dbReference>
<dbReference type="Proteomes" id="UP001551482">
    <property type="component" value="Unassembled WGS sequence"/>
</dbReference>
<evidence type="ECO:0000259" key="8">
    <source>
        <dbReference type="PROSITE" id="PS50850"/>
    </source>
</evidence>
<feature type="transmembrane region" description="Helical" evidence="7">
    <location>
        <begin position="223"/>
        <end position="243"/>
    </location>
</feature>
<feature type="transmembrane region" description="Helical" evidence="7">
    <location>
        <begin position="124"/>
        <end position="145"/>
    </location>
</feature>
<evidence type="ECO:0000256" key="6">
    <source>
        <dbReference type="SAM" id="MobiDB-lite"/>
    </source>
</evidence>
<evidence type="ECO:0000256" key="3">
    <source>
        <dbReference type="ARBA" id="ARBA00022989"/>
    </source>
</evidence>
<dbReference type="InterPro" id="IPR036259">
    <property type="entry name" value="MFS_trans_sf"/>
</dbReference>
<dbReference type="EMBL" id="JBEZFP010000020">
    <property type="protein sequence ID" value="MEU8133956.1"/>
    <property type="molecule type" value="Genomic_DNA"/>
</dbReference>
<dbReference type="SUPFAM" id="SSF103473">
    <property type="entry name" value="MFS general substrate transporter"/>
    <property type="match status" value="1"/>
</dbReference>
<feature type="transmembrane region" description="Helical" evidence="7">
    <location>
        <begin position="99"/>
        <end position="118"/>
    </location>
</feature>
<dbReference type="InterPro" id="IPR020846">
    <property type="entry name" value="MFS_dom"/>
</dbReference>
<dbReference type="InterPro" id="IPR011701">
    <property type="entry name" value="MFS"/>
</dbReference>
<feature type="transmembrane region" description="Helical" evidence="7">
    <location>
        <begin position="157"/>
        <end position="180"/>
    </location>
</feature>
<feature type="transmembrane region" description="Helical" evidence="7">
    <location>
        <begin position="356"/>
        <end position="377"/>
    </location>
</feature>
<dbReference type="Gene3D" id="1.20.1720.10">
    <property type="entry name" value="Multidrug resistance protein D"/>
    <property type="match status" value="1"/>
</dbReference>
<feature type="transmembrane region" description="Helical" evidence="7">
    <location>
        <begin position="192"/>
        <end position="211"/>
    </location>
</feature>
<feature type="transmembrane region" description="Helical" evidence="7">
    <location>
        <begin position="389"/>
        <end position="410"/>
    </location>
</feature>
<dbReference type="Pfam" id="PF07690">
    <property type="entry name" value="MFS_1"/>
    <property type="match status" value="1"/>
</dbReference>
<evidence type="ECO:0000256" key="2">
    <source>
        <dbReference type="ARBA" id="ARBA00022692"/>
    </source>
</evidence>
<accession>A0ABV3DE43</accession>
<dbReference type="Gene3D" id="1.20.1250.20">
    <property type="entry name" value="MFS general substrate transporter like domains"/>
    <property type="match status" value="1"/>
</dbReference>
<organism evidence="9 10">
    <name type="scientific">Streptodolium elevatio</name>
    <dbReference type="NCBI Taxonomy" id="3157996"/>
    <lineage>
        <taxon>Bacteria</taxon>
        <taxon>Bacillati</taxon>
        <taxon>Actinomycetota</taxon>
        <taxon>Actinomycetes</taxon>
        <taxon>Kitasatosporales</taxon>
        <taxon>Streptomycetaceae</taxon>
        <taxon>Streptodolium</taxon>
    </lineage>
</organism>
<comment type="subcellular location">
    <subcellularLocation>
        <location evidence="1">Cell membrane</location>
        <topology evidence="1">Multi-pass membrane protein</topology>
    </subcellularLocation>
</comment>
<sequence>MPQSTLTSAAGAAATPSVAPATGGPDAARWWRALPILLLGAFLPVLDAFIVNVALADMGRDLGASEAQLELTVSGYGVAYACTLVAGGRLGDRYGRRRLFLLGMASFTVMSAACGLAPNVTTLIVFRVLQGLTAALMFPQVLAAIQAGFEGADRQKALGVFGLVVGSAGAIGQVVGGLLLHADLFGSGWRPLFLVNVPVGVLALALARRVVPETKAPVAAPIDVRGATFLAATIALLLIPLTLGRAEDWPVWTWIALAAVIPLAALFIATQSRAERSGRTPLVPPSLLRLPAARLGLSALLVFGTCVGGFMFSLAMILQVGHGFTPIRSGLAMAVAATGFLLVALLAQRFVARHGALVLVVGAFVFALGTDAFATVAGVTEESLTLPELLLPLFLAGVGWGMVLVPLLGLTLGALPVDRAGLAGGVLSTALQIGLASGASILGSTLFAVAGDHPDPDAWRNATYAVAAVLTALALLTAALCLRLHLVTRKP</sequence>
<feature type="domain" description="Major facilitator superfamily (MFS) profile" evidence="8">
    <location>
        <begin position="33"/>
        <end position="486"/>
    </location>
</feature>
<dbReference type="PROSITE" id="PS50850">
    <property type="entry name" value="MFS"/>
    <property type="match status" value="1"/>
</dbReference>
<evidence type="ECO:0000256" key="7">
    <source>
        <dbReference type="SAM" id="Phobius"/>
    </source>
</evidence>
<evidence type="ECO:0000256" key="4">
    <source>
        <dbReference type="ARBA" id="ARBA00023136"/>
    </source>
</evidence>
<keyword evidence="3 7" id="KW-1133">Transmembrane helix</keyword>
<feature type="region of interest" description="Disordered" evidence="6">
    <location>
        <begin position="1"/>
        <end position="21"/>
    </location>
</feature>
<feature type="transmembrane region" description="Helical" evidence="7">
    <location>
        <begin position="330"/>
        <end position="347"/>
    </location>
</feature>
<gene>
    <name evidence="9" type="ORF">AB0C36_10635</name>
</gene>
<name>A0ABV3DE43_9ACTN</name>